<organism evidence="1 2">
    <name type="scientific">Entomophthora muscae</name>
    <dbReference type="NCBI Taxonomy" id="34485"/>
    <lineage>
        <taxon>Eukaryota</taxon>
        <taxon>Fungi</taxon>
        <taxon>Fungi incertae sedis</taxon>
        <taxon>Zoopagomycota</taxon>
        <taxon>Entomophthoromycotina</taxon>
        <taxon>Entomophthoromycetes</taxon>
        <taxon>Entomophthorales</taxon>
        <taxon>Entomophthoraceae</taxon>
        <taxon>Entomophthora</taxon>
    </lineage>
</organism>
<protein>
    <submittedName>
        <fullName evidence="1">Uncharacterized protein</fullName>
    </submittedName>
</protein>
<accession>A0ACC2T0L0</accession>
<name>A0ACC2T0L0_9FUNG</name>
<sequence>MKVLSHSLVKSLTCNNLDLYATDHTLLSPLREKIPVSYPPHLESDDMAPLQAPVVPAFIFTCTPWLLTGLVLMGLNVYFPQFSPVSSFWSSLRAAVPVLHWAASWWFVSLFSPSLSHHPIVAGCVTEIAV</sequence>
<keyword evidence="2" id="KW-1185">Reference proteome</keyword>
<comment type="caution">
    <text evidence="1">The sequence shown here is derived from an EMBL/GenBank/DDBJ whole genome shotgun (WGS) entry which is preliminary data.</text>
</comment>
<dbReference type="Proteomes" id="UP001165960">
    <property type="component" value="Unassembled WGS sequence"/>
</dbReference>
<evidence type="ECO:0000313" key="2">
    <source>
        <dbReference type="Proteomes" id="UP001165960"/>
    </source>
</evidence>
<dbReference type="EMBL" id="QTSX02003793">
    <property type="protein sequence ID" value="KAJ9068067.1"/>
    <property type="molecule type" value="Genomic_DNA"/>
</dbReference>
<gene>
    <name evidence="1" type="ORF">DSO57_1032406</name>
</gene>
<reference evidence="1" key="1">
    <citation type="submission" date="2022-04" db="EMBL/GenBank/DDBJ databases">
        <title>Genome of the entomopathogenic fungus Entomophthora muscae.</title>
        <authorList>
            <person name="Elya C."/>
            <person name="Lovett B.R."/>
            <person name="Lee E."/>
            <person name="Macias A.M."/>
            <person name="Hajek A.E."/>
            <person name="De Bivort B.L."/>
            <person name="Kasson M.T."/>
            <person name="De Fine Licht H.H."/>
            <person name="Stajich J.E."/>
        </authorList>
    </citation>
    <scope>NUCLEOTIDE SEQUENCE</scope>
    <source>
        <strain evidence="1">Berkeley</strain>
    </source>
</reference>
<evidence type="ECO:0000313" key="1">
    <source>
        <dbReference type="EMBL" id="KAJ9068067.1"/>
    </source>
</evidence>
<proteinExistence type="predicted"/>